<feature type="domain" description="Major facilitator superfamily (MFS) profile" evidence="6">
    <location>
        <begin position="27"/>
        <end position="437"/>
    </location>
</feature>
<organism evidence="7 8">
    <name type="scientific">Trinickia soli</name>
    <dbReference type="NCBI Taxonomy" id="380675"/>
    <lineage>
        <taxon>Bacteria</taxon>
        <taxon>Pseudomonadati</taxon>
        <taxon>Pseudomonadota</taxon>
        <taxon>Betaproteobacteria</taxon>
        <taxon>Burkholderiales</taxon>
        <taxon>Burkholderiaceae</taxon>
        <taxon>Trinickia</taxon>
    </lineage>
</organism>
<feature type="transmembrane region" description="Helical" evidence="5">
    <location>
        <begin position="177"/>
        <end position="201"/>
    </location>
</feature>
<feature type="transmembrane region" description="Helical" evidence="5">
    <location>
        <begin position="58"/>
        <end position="81"/>
    </location>
</feature>
<dbReference type="InterPro" id="IPR005829">
    <property type="entry name" value="Sugar_transporter_CS"/>
</dbReference>
<comment type="subcellular location">
    <subcellularLocation>
        <location evidence="1">Membrane</location>
        <topology evidence="1">Multi-pass membrane protein</topology>
    </subcellularLocation>
</comment>
<feature type="transmembrane region" description="Helical" evidence="5">
    <location>
        <begin position="320"/>
        <end position="340"/>
    </location>
</feature>
<evidence type="ECO:0000256" key="1">
    <source>
        <dbReference type="ARBA" id="ARBA00004141"/>
    </source>
</evidence>
<feature type="transmembrane region" description="Helical" evidence="5">
    <location>
        <begin position="93"/>
        <end position="110"/>
    </location>
</feature>
<dbReference type="PANTHER" id="PTHR23508">
    <property type="entry name" value="CARBOXYLIC ACID TRANSPORTER PROTEIN HOMOLOG"/>
    <property type="match status" value="1"/>
</dbReference>
<evidence type="ECO:0000259" key="6">
    <source>
        <dbReference type="PROSITE" id="PS50850"/>
    </source>
</evidence>
<dbReference type="RefSeq" id="WP_102612425.1">
    <property type="nucleotide sequence ID" value="NZ_CADIKD010000026.1"/>
</dbReference>
<dbReference type="Pfam" id="PF07690">
    <property type="entry name" value="MFS_1"/>
    <property type="match status" value="1"/>
</dbReference>
<dbReference type="AlphaFoldDB" id="A0A2N7VJG8"/>
<name>A0A2N7VJG8_9BURK</name>
<feature type="transmembrane region" description="Helical" evidence="5">
    <location>
        <begin position="116"/>
        <end position="137"/>
    </location>
</feature>
<gene>
    <name evidence="7" type="ORF">C0Z19_24465</name>
</gene>
<evidence type="ECO:0000313" key="8">
    <source>
        <dbReference type="Proteomes" id="UP000235347"/>
    </source>
</evidence>
<dbReference type="InterPro" id="IPR011701">
    <property type="entry name" value="MFS"/>
</dbReference>
<evidence type="ECO:0000313" key="7">
    <source>
        <dbReference type="EMBL" id="PMS17309.1"/>
    </source>
</evidence>
<keyword evidence="2 5" id="KW-0812">Transmembrane</keyword>
<dbReference type="PROSITE" id="PS50850">
    <property type="entry name" value="MFS"/>
    <property type="match status" value="1"/>
</dbReference>
<feature type="transmembrane region" description="Helical" evidence="5">
    <location>
        <begin position="149"/>
        <end position="171"/>
    </location>
</feature>
<dbReference type="PROSITE" id="PS00216">
    <property type="entry name" value="SUGAR_TRANSPORT_1"/>
    <property type="match status" value="1"/>
</dbReference>
<dbReference type="Proteomes" id="UP000235347">
    <property type="component" value="Unassembled WGS sequence"/>
</dbReference>
<dbReference type="CDD" id="cd17365">
    <property type="entry name" value="MFS_PcaK_like"/>
    <property type="match status" value="1"/>
</dbReference>
<protein>
    <submittedName>
        <fullName evidence="7">Aromatic acid/H+ symport family MFS transporter</fullName>
    </submittedName>
</protein>
<keyword evidence="8" id="KW-1185">Reference proteome</keyword>
<feature type="transmembrane region" description="Helical" evidence="5">
    <location>
        <begin position="346"/>
        <end position="370"/>
    </location>
</feature>
<feature type="transmembrane region" description="Helical" evidence="5">
    <location>
        <begin position="258"/>
        <end position="278"/>
    </location>
</feature>
<sequence>MQQPPVSVIDVRAWLDERPFSFFQWRTLFLCFCIVAVDGFDTACVGFIAPVLMRDWHIGPHILGVLFGVGLGGLMIGALLLGPVADRIGRKKTLMATVGFFGIASLATTFSPSVSVLVALRFATGLGLGAAMPNAIALTSEYCPERRRAFLTTVMFCGFTMGSGLGGVIAAQLIPDYGWRGVFVFGGVAPLVLVAAMAAWLPESVRYLVVSGADPKNVRALLERIAPVPSEADTRFVLHEVKTEGSPVKQLFDEPFRAGTLLLWCVFFMSLLIVYLMTNWLPMLIHASGLSLVAASRIAVLYQVGGTLGALVIGRLMDRYSATVVLAFAYALGAVFLGVTGSAHGAALGLAVTGIGFCISGSQIGANAFAARYYPTASRVTGLSWALGIGRLGSVCGALFGGALLAANIRLPVLFLIVAAPAVIAAAAIYLCGLQASRRAARTALAALVRADAS</sequence>
<dbReference type="SUPFAM" id="SSF103473">
    <property type="entry name" value="MFS general substrate transporter"/>
    <property type="match status" value="1"/>
</dbReference>
<evidence type="ECO:0000256" key="2">
    <source>
        <dbReference type="ARBA" id="ARBA00022692"/>
    </source>
</evidence>
<dbReference type="InterPro" id="IPR020846">
    <property type="entry name" value="MFS_dom"/>
</dbReference>
<reference evidence="7 8" key="1">
    <citation type="submission" date="2018-01" db="EMBL/GenBank/DDBJ databases">
        <title>Whole genome analyses suggest that Burkholderia sensu lato contains two further novel genera in the rhizoxinica-symbiotica group Mycetohabitans gen. nov., and Trinickia gen. nov.: implications for the evolution of diazotrophy and nodulation in the Burkholderiaceae.</title>
        <authorList>
            <person name="Estrada-de los Santos P."/>
            <person name="Palmer M."/>
            <person name="Chavez-Ramirez B."/>
            <person name="Beukes C."/>
            <person name="Steenkamp E.T."/>
            <person name="Hirsch A.M."/>
            <person name="Manyaka P."/>
            <person name="Maluk M."/>
            <person name="Lafos M."/>
            <person name="Crook M."/>
            <person name="Gross E."/>
            <person name="Simon M.F."/>
            <person name="Bueno dos Reis Junior F."/>
            <person name="Poole P.S."/>
            <person name="Venter S.N."/>
            <person name="James E.K."/>
        </authorList>
    </citation>
    <scope>NUCLEOTIDE SEQUENCE [LARGE SCALE GENOMIC DNA]</scope>
    <source>
        <strain evidence="7 8">GP25-8</strain>
    </source>
</reference>
<feature type="transmembrane region" description="Helical" evidence="5">
    <location>
        <begin position="413"/>
        <end position="432"/>
    </location>
</feature>
<keyword evidence="4 5" id="KW-0472">Membrane</keyword>
<evidence type="ECO:0000256" key="4">
    <source>
        <dbReference type="ARBA" id="ARBA00023136"/>
    </source>
</evidence>
<proteinExistence type="predicted"/>
<dbReference type="PANTHER" id="PTHR23508:SF10">
    <property type="entry name" value="CARBOXYLIC ACID TRANSPORTER PROTEIN HOMOLOG"/>
    <property type="match status" value="1"/>
</dbReference>
<comment type="caution">
    <text evidence="7">The sequence shown here is derived from an EMBL/GenBank/DDBJ whole genome shotgun (WGS) entry which is preliminary data.</text>
</comment>
<feature type="transmembrane region" description="Helical" evidence="5">
    <location>
        <begin position="28"/>
        <end position="52"/>
    </location>
</feature>
<dbReference type="GO" id="GO:0046943">
    <property type="term" value="F:carboxylic acid transmembrane transporter activity"/>
    <property type="evidence" value="ECO:0007669"/>
    <property type="project" value="TreeGrafter"/>
</dbReference>
<accession>A0A2N7VJG8</accession>
<evidence type="ECO:0000256" key="3">
    <source>
        <dbReference type="ARBA" id="ARBA00022989"/>
    </source>
</evidence>
<keyword evidence="3 5" id="KW-1133">Transmembrane helix</keyword>
<evidence type="ECO:0000256" key="5">
    <source>
        <dbReference type="SAM" id="Phobius"/>
    </source>
</evidence>
<dbReference type="EMBL" id="PNYB01000030">
    <property type="protein sequence ID" value="PMS17309.1"/>
    <property type="molecule type" value="Genomic_DNA"/>
</dbReference>
<dbReference type="InterPro" id="IPR036259">
    <property type="entry name" value="MFS_trans_sf"/>
</dbReference>
<dbReference type="Gene3D" id="1.20.1250.20">
    <property type="entry name" value="MFS general substrate transporter like domains"/>
    <property type="match status" value="1"/>
</dbReference>
<feature type="transmembrane region" description="Helical" evidence="5">
    <location>
        <begin position="290"/>
        <end position="313"/>
    </location>
</feature>
<dbReference type="GO" id="GO:0005886">
    <property type="term" value="C:plasma membrane"/>
    <property type="evidence" value="ECO:0007669"/>
    <property type="project" value="TreeGrafter"/>
</dbReference>
<feature type="transmembrane region" description="Helical" evidence="5">
    <location>
        <begin position="382"/>
        <end position="407"/>
    </location>
</feature>